<dbReference type="SUPFAM" id="SSF50891">
    <property type="entry name" value="Cyclophilin-like"/>
    <property type="match status" value="1"/>
</dbReference>
<dbReference type="GO" id="GO:0016787">
    <property type="term" value="F:hydrolase activity"/>
    <property type="evidence" value="ECO:0007669"/>
    <property type="project" value="UniProtKB-KW"/>
</dbReference>
<dbReference type="PANTHER" id="PTHR34698">
    <property type="entry name" value="5-OXOPROLINASE SUBUNIT B"/>
    <property type="match status" value="1"/>
</dbReference>
<dbReference type="InterPro" id="IPR010016">
    <property type="entry name" value="PxpB"/>
</dbReference>
<comment type="caution">
    <text evidence="5">The sequence shown here is derived from an EMBL/GenBank/DDBJ whole genome shotgun (WGS) entry which is preliminary data.</text>
</comment>
<dbReference type="Pfam" id="PF02682">
    <property type="entry name" value="CT_C_D"/>
    <property type="match status" value="1"/>
</dbReference>
<dbReference type="RefSeq" id="WP_111392973.1">
    <property type="nucleotide sequence ID" value="NZ_QKTX01000007.1"/>
</dbReference>
<accession>A0A326RSY3</accession>
<dbReference type="PANTHER" id="PTHR34698:SF2">
    <property type="entry name" value="5-OXOPROLINASE SUBUNIT B"/>
    <property type="match status" value="1"/>
</dbReference>
<feature type="domain" description="Carboxyltransferase" evidence="4">
    <location>
        <begin position="3"/>
        <end position="202"/>
    </location>
</feature>
<organism evidence="5 6">
    <name type="scientific">Algoriphagus aquaeductus</name>
    <dbReference type="NCBI Taxonomy" id="475299"/>
    <lineage>
        <taxon>Bacteria</taxon>
        <taxon>Pseudomonadati</taxon>
        <taxon>Bacteroidota</taxon>
        <taxon>Cytophagia</taxon>
        <taxon>Cytophagales</taxon>
        <taxon>Cyclobacteriaceae</taxon>
        <taxon>Algoriphagus</taxon>
    </lineage>
</organism>
<gene>
    <name evidence="5" type="ORF">CLV31_107119</name>
</gene>
<sequence>MNLVYQKLSPQIGEIAWNEPISDGLLQQQLLVQKELLSELKTDIMETRIGFTRLSIIWKKQPTVAFMENWLRAVDLSKSKITRSDIVWQVPVCYDQVLAKDLIELASAKNISIDQLIELHSSITYRIHFFGFLPGFMYLNGLPEKLHTPRKVIPVRSIPAGSVAIGNFQTGIYPAESPGGWHVIGRSPISFFDGSAFPPVWAKPGESLEFLPISVREYESLCRFPRKPSRK</sequence>
<keyword evidence="1" id="KW-0547">Nucleotide-binding</keyword>
<reference evidence="5 6" key="1">
    <citation type="submission" date="2018-06" db="EMBL/GenBank/DDBJ databases">
        <title>Genomic Encyclopedia of Archaeal and Bacterial Type Strains, Phase II (KMG-II): from individual species to whole genera.</title>
        <authorList>
            <person name="Goeker M."/>
        </authorList>
    </citation>
    <scope>NUCLEOTIDE SEQUENCE [LARGE SCALE GENOMIC DNA]</scope>
    <source>
        <strain evidence="5 6">T4</strain>
    </source>
</reference>
<dbReference type="EMBL" id="QKTX01000007">
    <property type="protein sequence ID" value="PZV83167.1"/>
    <property type="molecule type" value="Genomic_DNA"/>
</dbReference>
<evidence type="ECO:0000256" key="3">
    <source>
        <dbReference type="ARBA" id="ARBA00022840"/>
    </source>
</evidence>
<dbReference type="Proteomes" id="UP000248917">
    <property type="component" value="Unassembled WGS sequence"/>
</dbReference>
<evidence type="ECO:0000256" key="1">
    <source>
        <dbReference type="ARBA" id="ARBA00022741"/>
    </source>
</evidence>
<dbReference type="SMART" id="SM00796">
    <property type="entry name" value="AHS1"/>
    <property type="match status" value="1"/>
</dbReference>
<name>A0A326RSY3_9BACT</name>
<keyword evidence="6" id="KW-1185">Reference proteome</keyword>
<evidence type="ECO:0000256" key="2">
    <source>
        <dbReference type="ARBA" id="ARBA00022801"/>
    </source>
</evidence>
<proteinExistence type="predicted"/>
<keyword evidence="2" id="KW-0378">Hydrolase</keyword>
<evidence type="ECO:0000259" key="4">
    <source>
        <dbReference type="SMART" id="SM00796"/>
    </source>
</evidence>
<dbReference type="AlphaFoldDB" id="A0A326RSY3"/>
<dbReference type="OrthoDB" id="9778567at2"/>
<protein>
    <submittedName>
        <fullName evidence="5">Inhibitor of KinA</fullName>
    </submittedName>
</protein>
<dbReference type="GO" id="GO:0005524">
    <property type="term" value="F:ATP binding"/>
    <property type="evidence" value="ECO:0007669"/>
    <property type="project" value="UniProtKB-KW"/>
</dbReference>
<dbReference type="InterPro" id="IPR003833">
    <property type="entry name" value="CT_C_D"/>
</dbReference>
<dbReference type="Gene3D" id="2.40.100.10">
    <property type="entry name" value="Cyclophilin-like"/>
    <property type="match status" value="1"/>
</dbReference>
<evidence type="ECO:0000313" key="5">
    <source>
        <dbReference type="EMBL" id="PZV83167.1"/>
    </source>
</evidence>
<dbReference type="InterPro" id="IPR029000">
    <property type="entry name" value="Cyclophilin-like_dom_sf"/>
</dbReference>
<keyword evidence="3" id="KW-0067">ATP-binding</keyword>
<evidence type="ECO:0000313" key="6">
    <source>
        <dbReference type="Proteomes" id="UP000248917"/>
    </source>
</evidence>